<dbReference type="Proteomes" id="UP001217485">
    <property type="component" value="Unassembled WGS sequence"/>
</dbReference>
<dbReference type="InterPro" id="IPR052918">
    <property type="entry name" value="Motility_Chemotaxis_Reg"/>
</dbReference>
<feature type="compositionally biased region" description="Gly residues" evidence="1">
    <location>
        <begin position="36"/>
        <end position="60"/>
    </location>
</feature>
<gene>
    <name evidence="2" type="ORF">POL72_10810</name>
</gene>
<dbReference type="SUPFAM" id="SSF101898">
    <property type="entry name" value="NHL repeat"/>
    <property type="match status" value="1"/>
</dbReference>
<protein>
    <recommendedName>
        <fullName evidence="4">Cell surface protein</fullName>
    </recommendedName>
</protein>
<organism evidence="2 3">
    <name type="scientific">Sorangium atrum</name>
    <dbReference type="NCBI Taxonomy" id="2995308"/>
    <lineage>
        <taxon>Bacteria</taxon>
        <taxon>Pseudomonadati</taxon>
        <taxon>Myxococcota</taxon>
        <taxon>Polyangia</taxon>
        <taxon>Polyangiales</taxon>
        <taxon>Polyangiaceae</taxon>
        <taxon>Sorangium</taxon>
    </lineage>
</organism>
<keyword evidence="3" id="KW-1185">Reference proteome</keyword>
<dbReference type="Gene3D" id="2.80.10.50">
    <property type="match status" value="1"/>
</dbReference>
<accession>A0ABT5BVP7</accession>
<evidence type="ECO:0000313" key="3">
    <source>
        <dbReference type="Proteomes" id="UP001217485"/>
    </source>
</evidence>
<evidence type="ECO:0000256" key="1">
    <source>
        <dbReference type="SAM" id="MobiDB-lite"/>
    </source>
</evidence>
<dbReference type="RefSeq" id="WP_272095014.1">
    <property type="nucleotide sequence ID" value="NZ_JAQNDK010000001.1"/>
</dbReference>
<dbReference type="PANTHER" id="PTHR35580:SF1">
    <property type="entry name" value="PHYTASE-LIKE DOMAIN-CONTAINING PROTEIN"/>
    <property type="match status" value="1"/>
</dbReference>
<dbReference type="PANTHER" id="PTHR35580">
    <property type="entry name" value="CELL SURFACE GLYCOPROTEIN (S-LAYER PROTEIN)-LIKE PROTEIN"/>
    <property type="match status" value="1"/>
</dbReference>
<sequence>MTWLTLGLLCAACGDDVDPSGPGGGGAGGAAAATAGSGGGGGGAGGEAASTGGGGGAGAGGDATGGGSGVGVDLAAPDALFLHPAGETTNMVFHIAIAGADDGGAYVSGEGFGEITLGDRTITKLGAFLIRLDPEGDLLWSAPIVTAQQSSATAVTVDRAGNVLIAGELYGEVTIGGMTLSGATEDPDAMVAKLDADGNVLWAKRFASTAADRCFAIATDATGNVYVGGYVDDDIDFGDGLLAVDGESPFLLKLTPGGDVAWAKVFNNAGGAGSAVAGIAVHEGGDVSITGYADGALSIDGTALSLPAGSTMMGFIARFSSAGEGRFARRFGGPVFDMGNEIAVGEGTFLAGTVSGESDVLGTTVDADLEGAPFVAKLTESGTAEWVITPEPSGTMYGLAPDMAGGVYAAGRYDDLVTFDYTPFALRASASSEVTALHRYPSSAGSSEGMALTSGGTLWVAGTFYGSIDVGSGPVASPSTSGFVFRIPARE</sequence>
<evidence type="ECO:0008006" key="4">
    <source>
        <dbReference type="Google" id="ProtNLM"/>
    </source>
</evidence>
<proteinExistence type="predicted"/>
<evidence type="ECO:0000313" key="2">
    <source>
        <dbReference type="EMBL" id="MDC0678226.1"/>
    </source>
</evidence>
<name>A0ABT5BVP7_9BACT</name>
<reference evidence="2 3" key="1">
    <citation type="submission" date="2023-01" db="EMBL/GenBank/DDBJ databases">
        <title>Minimal conservation of predation-associated metabolite biosynthetic gene clusters underscores biosynthetic potential of Myxococcota including descriptions for ten novel species: Archangium lansinium sp. nov., Myxococcus landrumus sp. nov., Nannocystis bai.</title>
        <authorList>
            <person name="Ahearne A."/>
            <person name="Stevens C."/>
            <person name="Dowd S."/>
        </authorList>
    </citation>
    <scope>NUCLEOTIDE SEQUENCE [LARGE SCALE GENOMIC DNA]</scope>
    <source>
        <strain evidence="2 3">WIWO2</strain>
    </source>
</reference>
<comment type="caution">
    <text evidence="2">The sequence shown here is derived from an EMBL/GenBank/DDBJ whole genome shotgun (WGS) entry which is preliminary data.</text>
</comment>
<feature type="region of interest" description="Disordered" evidence="1">
    <location>
        <begin position="23"/>
        <end position="60"/>
    </location>
</feature>
<dbReference type="EMBL" id="JAQNDK010000001">
    <property type="protein sequence ID" value="MDC0678226.1"/>
    <property type="molecule type" value="Genomic_DNA"/>
</dbReference>